<organism evidence="1 2">
    <name type="scientific">Nitrosopumilus ureiphilus</name>
    <dbReference type="NCBI Taxonomy" id="1470067"/>
    <lineage>
        <taxon>Archaea</taxon>
        <taxon>Nitrososphaerota</taxon>
        <taxon>Nitrososphaeria</taxon>
        <taxon>Nitrosopumilales</taxon>
        <taxon>Nitrosopumilaceae</taxon>
        <taxon>Nitrosopumilus</taxon>
    </lineage>
</organism>
<dbReference type="AlphaFoldDB" id="A0A7D5M8I6"/>
<accession>A0A7D5M8I6</accession>
<dbReference type="EMBL" id="CP026995">
    <property type="protein sequence ID" value="QLH07130.1"/>
    <property type="molecule type" value="Genomic_DNA"/>
</dbReference>
<keyword evidence="2" id="KW-1185">Reference proteome</keyword>
<name>A0A7D5M8I6_9ARCH</name>
<gene>
    <name evidence="1" type="ORF">C5F50_08630</name>
</gene>
<dbReference type="KEGG" id="nue:C5F50_08630"/>
<proteinExistence type="predicted"/>
<evidence type="ECO:0000313" key="1">
    <source>
        <dbReference type="EMBL" id="QLH07130.1"/>
    </source>
</evidence>
<sequence length="117" mass="13497">MWDESKILEDLDSFEIPSRSEQLPEVQLFLEKYPNAEISLDHERGQVKYVEEKTVKTRYGDEDRRFYLQIQFNVLGIPSPYVIGCSGNNAGVAGIDDMMDQIQSDWCFKGNLISIED</sequence>
<protein>
    <submittedName>
        <fullName evidence="1">Uncharacterized protein</fullName>
    </submittedName>
</protein>
<evidence type="ECO:0000313" key="2">
    <source>
        <dbReference type="Proteomes" id="UP000509478"/>
    </source>
</evidence>
<dbReference type="Proteomes" id="UP000509478">
    <property type="component" value="Chromosome"/>
</dbReference>
<reference evidence="1 2" key="1">
    <citation type="submission" date="2018-02" db="EMBL/GenBank/DDBJ databases">
        <title>Complete genome of Nitrosopumilus ureaphilus PS0.</title>
        <authorList>
            <person name="Qin W."/>
            <person name="Zheng Y."/>
            <person name="Stahl D.A."/>
        </authorList>
    </citation>
    <scope>NUCLEOTIDE SEQUENCE [LARGE SCALE GENOMIC DNA]</scope>
    <source>
        <strain evidence="1 2">PS0</strain>
    </source>
</reference>